<sequence>MRPSSILTFLSLAVLPVALASPVGSNQDSSIAKRCCILCDNPYARCGANDKREAVQTEEEVFQGPEKRCCVNCDVNRCGN</sequence>
<accession>A0A1L9N884</accession>
<evidence type="ECO:0000313" key="2">
    <source>
        <dbReference type="EMBL" id="OJI85314.1"/>
    </source>
</evidence>
<name>A0A1L9N884_ASPTC</name>
<gene>
    <name evidence="2" type="ORF">ASPTUDRAFT_41516</name>
</gene>
<keyword evidence="3" id="KW-1185">Reference proteome</keyword>
<dbReference type="OrthoDB" id="4462505at2759"/>
<feature type="chain" id="PRO_5012250916" evidence="1">
    <location>
        <begin position="21"/>
        <end position="80"/>
    </location>
</feature>
<dbReference type="AlphaFoldDB" id="A0A1L9N884"/>
<organism evidence="2 3">
    <name type="scientific">Aspergillus tubingensis (strain CBS 134.48)</name>
    <dbReference type="NCBI Taxonomy" id="767770"/>
    <lineage>
        <taxon>Eukaryota</taxon>
        <taxon>Fungi</taxon>
        <taxon>Dikarya</taxon>
        <taxon>Ascomycota</taxon>
        <taxon>Pezizomycotina</taxon>
        <taxon>Eurotiomycetes</taxon>
        <taxon>Eurotiomycetidae</taxon>
        <taxon>Eurotiales</taxon>
        <taxon>Aspergillaceae</taxon>
        <taxon>Aspergillus</taxon>
        <taxon>Aspergillus subgen. Circumdati</taxon>
    </lineage>
</organism>
<protein>
    <submittedName>
        <fullName evidence="2">Uncharacterized protein</fullName>
    </submittedName>
</protein>
<evidence type="ECO:0000256" key="1">
    <source>
        <dbReference type="SAM" id="SignalP"/>
    </source>
</evidence>
<reference evidence="3" key="1">
    <citation type="journal article" date="2017" name="Genome Biol.">
        <title>Comparative genomics reveals high biological diversity and specific adaptations in the industrially and medically important fungal genus Aspergillus.</title>
        <authorList>
            <person name="de Vries R.P."/>
            <person name="Riley R."/>
            <person name="Wiebenga A."/>
            <person name="Aguilar-Osorio G."/>
            <person name="Amillis S."/>
            <person name="Uchima C.A."/>
            <person name="Anderluh G."/>
            <person name="Asadollahi M."/>
            <person name="Askin M."/>
            <person name="Barry K."/>
            <person name="Battaglia E."/>
            <person name="Bayram O."/>
            <person name="Benocci T."/>
            <person name="Braus-Stromeyer S.A."/>
            <person name="Caldana C."/>
            <person name="Canovas D."/>
            <person name="Cerqueira G.C."/>
            <person name="Chen F."/>
            <person name="Chen W."/>
            <person name="Choi C."/>
            <person name="Clum A."/>
            <person name="Dos Santos R.A."/>
            <person name="Damasio A.R."/>
            <person name="Diallinas G."/>
            <person name="Emri T."/>
            <person name="Fekete E."/>
            <person name="Flipphi M."/>
            <person name="Freyberg S."/>
            <person name="Gallo A."/>
            <person name="Gournas C."/>
            <person name="Habgood R."/>
            <person name="Hainaut M."/>
            <person name="Harispe M.L."/>
            <person name="Henrissat B."/>
            <person name="Hilden K.S."/>
            <person name="Hope R."/>
            <person name="Hossain A."/>
            <person name="Karabika E."/>
            <person name="Karaffa L."/>
            <person name="Karanyi Z."/>
            <person name="Krasevec N."/>
            <person name="Kuo A."/>
            <person name="Kusch H."/>
            <person name="LaButti K."/>
            <person name="Lagendijk E.L."/>
            <person name="Lapidus A."/>
            <person name="Levasseur A."/>
            <person name="Lindquist E."/>
            <person name="Lipzen A."/>
            <person name="Logrieco A.F."/>
            <person name="MacCabe A."/>
            <person name="Maekelae M.R."/>
            <person name="Malavazi I."/>
            <person name="Melin P."/>
            <person name="Meyer V."/>
            <person name="Mielnichuk N."/>
            <person name="Miskei M."/>
            <person name="Molnar A.P."/>
            <person name="Mule G."/>
            <person name="Ngan C.Y."/>
            <person name="Orejas M."/>
            <person name="Orosz E."/>
            <person name="Ouedraogo J.P."/>
            <person name="Overkamp K.M."/>
            <person name="Park H.-S."/>
            <person name="Perrone G."/>
            <person name="Piumi F."/>
            <person name="Punt P.J."/>
            <person name="Ram A.F."/>
            <person name="Ramon A."/>
            <person name="Rauscher S."/>
            <person name="Record E."/>
            <person name="Riano-Pachon D.M."/>
            <person name="Robert V."/>
            <person name="Roehrig J."/>
            <person name="Ruller R."/>
            <person name="Salamov A."/>
            <person name="Salih N.S."/>
            <person name="Samson R.A."/>
            <person name="Sandor E."/>
            <person name="Sanguinetti M."/>
            <person name="Schuetze T."/>
            <person name="Sepcic K."/>
            <person name="Shelest E."/>
            <person name="Sherlock G."/>
            <person name="Sophianopoulou V."/>
            <person name="Squina F.M."/>
            <person name="Sun H."/>
            <person name="Susca A."/>
            <person name="Todd R.B."/>
            <person name="Tsang A."/>
            <person name="Unkles S.E."/>
            <person name="van de Wiele N."/>
            <person name="van Rossen-Uffink D."/>
            <person name="Oliveira J.V."/>
            <person name="Vesth T.C."/>
            <person name="Visser J."/>
            <person name="Yu J.-H."/>
            <person name="Zhou M."/>
            <person name="Andersen M.R."/>
            <person name="Archer D.B."/>
            <person name="Baker S.E."/>
            <person name="Benoit I."/>
            <person name="Brakhage A.A."/>
            <person name="Braus G.H."/>
            <person name="Fischer R."/>
            <person name="Frisvad J.C."/>
            <person name="Goldman G.H."/>
            <person name="Houbraken J."/>
            <person name="Oakley B."/>
            <person name="Pocsi I."/>
            <person name="Scazzocchio C."/>
            <person name="Seiboth B."/>
            <person name="vanKuyk P.A."/>
            <person name="Wortman J."/>
            <person name="Dyer P.S."/>
            <person name="Grigoriev I.V."/>
        </authorList>
    </citation>
    <scope>NUCLEOTIDE SEQUENCE [LARGE SCALE GENOMIC DNA]</scope>
    <source>
        <strain evidence="3">CBS 134.48</strain>
    </source>
</reference>
<proteinExistence type="predicted"/>
<dbReference type="VEuPathDB" id="FungiDB:ASPTUDRAFT_41516"/>
<dbReference type="EMBL" id="KV878198">
    <property type="protein sequence ID" value="OJI85314.1"/>
    <property type="molecule type" value="Genomic_DNA"/>
</dbReference>
<evidence type="ECO:0000313" key="3">
    <source>
        <dbReference type="Proteomes" id="UP000184304"/>
    </source>
</evidence>
<feature type="signal peptide" evidence="1">
    <location>
        <begin position="1"/>
        <end position="20"/>
    </location>
</feature>
<keyword evidence="1" id="KW-0732">Signal</keyword>
<dbReference type="Proteomes" id="UP000184304">
    <property type="component" value="Unassembled WGS sequence"/>
</dbReference>